<dbReference type="EMBL" id="VCAZ01000008">
    <property type="protein sequence ID" value="TSK28207.1"/>
    <property type="molecule type" value="Genomic_DNA"/>
</dbReference>
<evidence type="ECO:0000256" key="1">
    <source>
        <dbReference type="SAM" id="MobiDB-lite"/>
    </source>
</evidence>
<evidence type="ECO:0000313" key="3">
    <source>
        <dbReference type="Proteomes" id="UP000319801"/>
    </source>
</evidence>
<reference evidence="2 3" key="1">
    <citation type="journal article" date="2019" name="Genome Biol. Evol.">
        <title>Whole-Genome Sequencing of the Giant Devil Catfish, Bagarius yarrelli.</title>
        <authorList>
            <person name="Jiang W."/>
            <person name="Lv Y."/>
            <person name="Cheng L."/>
            <person name="Yang K."/>
            <person name="Chao B."/>
            <person name="Wang X."/>
            <person name="Li Y."/>
            <person name="Pan X."/>
            <person name="You X."/>
            <person name="Zhang Y."/>
            <person name="Yang J."/>
            <person name="Li J."/>
            <person name="Zhang X."/>
            <person name="Liu S."/>
            <person name="Sun C."/>
            <person name="Yang J."/>
            <person name="Shi Q."/>
        </authorList>
    </citation>
    <scope>NUCLEOTIDE SEQUENCE [LARGE SCALE GENOMIC DNA]</scope>
    <source>
        <strain evidence="2">JWS20170419001</strain>
        <tissue evidence="2">Muscle</tissue>
    </source>
</reference>
<proteinExistence type="predicted"/>
<keyword evidence="3" id="KW-1185">Reference proteome</keyword>
<protein>
    <submittedName>
        <fullName evidence="2">Uncharacterized protein</fullName>
    </submittedName>
</protein>
<dbReference type="AlphaFoldDB" id="A0A556TNT7"/>
<sequence>MTFSNICYRSHMSDTESTPSPLRGRRKMMEHLAMLQQSRKRQRHEIVNGFQLISRPSSLKESLDDSRDYLICVKEIMVFM</sequence>
<evidence type="ECO:0000313" key="2">
    <source>
        <dbReference type="EMBL" id="TSK28207.1"/>
    </source>
</evidence>
<accession>A0A556TNT7</accession>
<feature type="region of interest" description="Disordered" evidence="1">
    <location>
        <begin position="1"/>
        <end position="22"/>
    </location>
</feature>
<dbReference type="Proteomes" id="UP000319801">
    <property type="component" value="Unassembled WGS sequence"/>
</dbReference>
<gene>
    <name evidence="2" type="ORF">Baya_2394</name>
</gene>
<comment type="caution">
    <text evidence="2">The sequence shown here is derived from an EMBL/GenBank/DDBJ whole genome shotgun (WGS) entry which is preliminary data.</text>
</comment>
<name>A0A556TNT7_BAGYA</name>
<organism evidence="2 3">
    <name type="scientific">Bagarius yarrelli</name>
    <name type="common">Goonch</name>
    <name type="synonym">Bagrus yarrelli</name>
    <dbReference type="NCBI Taxonomy" id="175774"/>
    <lineage>
        <taxon>Eukaryota</taxon>
        <taxon>Metazoa</taxon>
        <taxon>Chordata</taxon>
        <taxon>Craniata</taxon>
        <taxon>Vertebrata</taxon>
        <taxon>Euteleostomi</taxon>
        <taxon>Actinopterygii</taxon>
        <taxon>Neopterygii</taxon>
        <taxon>Teleostei</taxon>
        <taxon>Ostariophysi</taxon>
        <taxon>Siluriformes</taxon>
        <taxon>Sisoridae</taxon>
        <taxon>Sisorinae</taxon>
        <taxon>Bagarius</taxon>
    </lineage>
</organism>